<feature type="compositionally biased region" description="Polar residues" evidence="1">
    <location>
        <begin position="379"/>
        <end position="391"/>
    </location>
</feature>
<dbReference type="EMBL" id="JAQQWM010000004">
    <property type="protein sequence ID" value="KAK8067687.1"/>
    <property type="molecule type" value="Genomic_DNA"/>
</dbReference>
<feature type="compositionally biased region" description="Low complexity" evidence="1">
    <location>
        <begin position="226"/>
        <end position="243"/>
    </location>
</feature>
<keyword evidence="3" id="KW-1185">Reference proteome</keyword>
<feature type="compositionally biased region" description="Polar residues" evidence="1">
    <location>
        <begin position="247"/>
        <end position="260"/>
    </location>
</feature>
<protein>
    <submittedName>
        <fullName evidence="2">Uncharacterized protein</fullName>
    </submittedName>
</protein>
<feature type="compositionally biased region" description="Basic and acidic residues" evidence="1">
    <location>
        <begin position="270"/>
        <end position="282"/>
    </location>
</feature>
<feature type="compositionally biased region" description="Polar residues" evidence="1">
    <location>
        <begin position="283"/>
        <end position="293"/>
    </location>
</feature>
<feature type="compositionally biased region" description="Acidic residues" evidence="1">
    <location>
        <begin position="58"/>
        <end position="73"/>
    </location>
</feature>
<feature type="compositionally biased region" description="Polar residues" evidence="1">
    <location>
        <begin position="346"/>
        <end position="359"/>
    </location>
</feature>
<feature type="region of interest" description="Disordered" evidence="1">
    <location>
        <begin position="762"/>
        <end position="841"/>
    </location>
</feature>
<feature type="compositionally biased region" description="Polar residues" evidence="1">
    <location>
        <begin position="622"/>
        <end position="641"/>
    </location>
</feature>
<feature type="compositionally biased region" description="Low complexity" evidence="1">
    <location>
        <begin position="183"/>
        <end position="199"/>
    </location>
</feature>
<organism evidence="2 3">
    <name type="scientific">Apiospora saccharicola</name>
    <dbReference type="NCBI Taxonomy" id="335842"/>
    <lineage>
        <taxon>Eukaryota</taxon>
        <taxon>Fungi</taxon>
        <taxon>Dikarya</taxon>
        <taxon>Ascomycota</taxon>
        <taxon>Pezizomycotina</taxon>
        <taxon>Sordariomycetes</taxon>
        <taxon>Xylariomycetidae</taxon>
        <taxon>Amphisphaeriales</taxon>
        <taxon>Apiosporaceae</taxon>
        <taxon>Apiospora</taxon>
    </lineage>
</organism>
<feature type="compositionally biased region" description="Basic and acidic residues" evidence="1">
    <location>
        <begin position="303"/>
        <end position="316"/>
    </location>
</feature>
<feature type="compositionally biased region" description="Polar residues" evidence="1">
    <location>
        <begin position="457"/>
        <end position="476"/>
    </location>
</feature>
<feature type="compositionally biased region" description="Polar residues" evidence="1">
    <location>
        <begin position="138"/>
        <end position="164"/>
    </location>
</feature>
<name>A0ABR1V9X1_9PEZI</name>
<feature type="compositionally biased region" description="Polar residues" evidence="1">
    <location>
        <begin position="94"/>
        <end position="106"/>
    </location>
</feature>
<reference evidence="2 3" key="1">
    <citation type="submission" date="2023-01" db="EMBL/GenBank/DDBJ databases">
        <title>Analysis of 21 Apiospora genomes using comparative genomics revels a genus with tremendous synthesis potential of carbohydrate active enzymes and secondary metabolites.</title>
        <authorList>
            <person name="Sorensen T."/>
        </authorList>
    </citation>
    <scope>NUCLEOTIDE SEQUENCE [LARGE SCALE GENOMIC DNA]</scope>
    <source>
        <strain evidence="2 3">CBS 83171</strain>
    </source>
</reference>
<feature type="compositionally biased region" description="Polar residues" evidence="1">
    <location>
        <begin position="524"/>
        <end position="536"/>
    </location>
</feature>
<comment type="caution">
    <text evidence="2">The sequence shown here is derived from an EMBL/GenBank/DDBJ whole genome shotgun (WGS) entry which is preliminary data.</text>
</comment>
<gene>
    <name evidence="2" type="ORF">PG996_006799</name>
</gene>
<evidence type="ECO:0000313" key="3">
    <source>
        <dbReference type="Proteomes" id="UP001446871"/>
    </source>
</evidence>
<sequence>MDGTYGNVYHQGRTASPIRPLTLDFFLNRTPGTPTVYQTNINRTKTKKWVEAKVQNYDGDDWGDDYDDEEPEEPPPPSKPTGLRQPGQGATEHTPVTSPYGQTPTPHTVGPRAMPMSSHVRKTSTGLRTPSGAPPLHVQTQQHQTNFPNEQGYSSASGGTSVIPSATGYASPEPPNAPGPAMSPSAQSRGRSSSSTQAPGTVASARFPPRKSSMSRQDMPDAADVSSPRTGSRPGSSSNSARPWMDQRTNSPGQATNASNKPLPFVRPADIYRRMEEEKQRTSLDSSRPSMDSNDGGALRSPTGERRRASLERDDLNSDASRGLKTTLAPVAERRSEYGMDRLMSDANNNTPDTSSAQNHMDDARGNYITEEQSRQNKLELQNTRRLSVSPQLPDLTRLSGFGEDFFGSSRSTQEQPQYFLENPEPLTGSRGPYTAENSVSDQPHRAPSLIEGPALATSQESKNLATQPVSTSPTEANAAANSGGFGAAHNQMTSAASRAPRPSIPGGWVSETTNFGSEAPTPMESTDLPSRQLSPPQEEVSPVTESGEDLVPTTAVKQAQPLDTTPKMVPQADGFGGATGKHDQDVANEVAPTGPASHATPMSLPPLQTSEPEPLSDIQRENTNSTSTTSQPEVSPSQFVPTAPLNPRRIETSDGTFIATMPPRNLTMSSIETASPNESDRLRDDIMKSLNASPIHSAGAGALLGPSSGSLDSAARESTYLSGVYDDYLGPTEDKSLQETGQATKDAGKNNQPIYQLPSEMDTETSSFPVPPSNQPPPETTTRVPTSKRRFSWEGGPEEVSVSPTTDTNAPFFGADTSRDPAKSSTSSQSGPTATVTVEPSTAPAPAVHIAADNDGNMSHQVSMVSSRGPEGLGIAGLEPPSPVSILSNRKSLVSPGLDNSRRLSLADEKSLMEEASQPPSPPQAQHPALFQAPEAEEPMNAAPAPQVAIGRASSYPISWAEILSLPTLPMRAEMFEEARVQYAEMDSGLSNWLLHMQSNVDDMNAAGSQTDLPLAQSPTSAGAHGQQPYYQQYLNASNPKIDTVPSPGLGRQSTGNMLHGQQSSTGFGAHNQVGTKSKELLQAAAGFANKGTRTGIKSGMKLFNKGKSKFRGGSNGGDKVFQ</sequence>
<feature type="compositionally biased region" description="Polar residues" evidence="1">
    <location>
        <begin position="824"/>
        <end position="841"/>
    </location>
</feature>
<feature type="region of interest" description="Disordered" evidence="1">
    <location>
        <begin position="52"/>
        <end position="651"/>
    </location>
</feature>
<feature type="compositionally biased region" description="Basic and acidic residues" evidence="1">
    <location>
        <begin position="332"/>
        <end position="344"/>
    </location>
</feature>
<feature type="compositionally biased region" description="Pro residues" evidence="1">
    <location>
        <begin position="770"/>
        <end position="780"/>
    </location>
</feature>
<dbReference type="Proteomes" id="UP001446871">
    <property type="component" value="Unassembled WGS sequence"/>
</dbReference>
<accession>A0ABR1V9X1</accession>
<evidence type="ECO:0000313" key="2">
    <source>
        <dbReference type="EMBL" id="KAK8067687.1"/>
    </source>
</evidence>
<feature type="compositionally biased region" description="Low complexity" evidence="1">
    <location>
        <begin position="477"/>
        <end position="491"/>
    </location>
</feature>
<proteinExistence type="predicted"/>
<evidence type="ECO:0000256" key="1">
    <source>
        <dbReference type="SAM" id="MobiDB-lite"/>
    </source>
</evidence>